<evidence type="ECO:0000313" key="2">
    <source>
        <dbReference type="Proteomes" id="UP000250235"/>
    </source>
</evidence>
<proteinExistence type="predicted"/>
<organism evidence="1 2">
    <name type="scientific">Dorcoceras hygrometricum</name>
    <dbReference type="NCBI Taxonomy" id="472368"/>
    <lineage>
        <taxon>Eukaryota</taxon>
        <taxon>Viridiplantae</taxon>
        <taxon>Streptophyta</taxon>
        <taxon>Embryophyta</taxon>
        <taxon>Tracheophyta</taxon>
        <taxon>Spermatophyta</taxon>
        <taxon>Magnoliopsida</taxon>
        <taxon>eudicotyledons</taxon>
        <taxon>Gunneridae</taxon>
        <taxon>Pentapetalae</taxon>
        <taxon>asterids</taxon>
        <taxon>lamiids</taxon>
        <taxon>Lamiales</taxon>
        <taxon>Gesneriaceae</taxon>
        <taxon>Didymocarpoideae</taxon>
        <taxon>Trichosporeae</taxon>
        <taxon>Loxocarpinae</taxon>
        <taxon>Dorcoceras</taxon>
    </lineage>
</organism>
<dbReference type="EMBL" id="KQ998209">
    <property type="protein sequence ID" value="KZV43059.1"/>
    <property type="molecule type" value="Genomic_DNA"/>
</dbReference>
<gene>
    <name evidence="1" type="ORF">F511_04451</name>
</gene>
<dbReference type="AlphaFoldDB" id="A0A2Z7C954"/>
<accession>A0A2Z7C954</accession>
<reference evidence="1 2" key="1">
    <citation type="journal article" date="2015" name="Proc. Natl. Acad. Sci. U.S.A.">
        <title>The resurrection genome of Boea hygrometrica: A blueprint for survival of dehydration.</title>
        <authorList>
            <person name="Xiao L."/>
            <person name="Yang G."/>
            <person name="Zhang L."/>
            <person name="Yang X."/>
            <person name="Zhao S."/>
            <person name="Ji Z."/>
            <person name="Zhou Q."/>
            <person name="Hu M."/>
            <person name="Wang Y."/>
            <person name="Chen M."/>
            <person name="Xu Y."/>
            <person name="Jin H."/>
            <person name="Xiao X."/>
            <person name="Hu G."/>
            <person name="Bao F."/>
            <person name="Hu Y."/>
            <person name="Wan P."/>
            <person name="Li L."/>
            <person name="Deng X."/>
            <person name="Kuang T."/>
            <person name="Xiang C."/>
            <person name="Zhu J.K."/>
            <person name="Oliver M.J."/>
            <person name="He Y."/>
        </authorList>
    </citation>
    <scope>NUCLEOTIDE SEQUENCE [LARGE SCALE GENOMIC DNA]</scope>
    <source>
        <strain evidence="2">cv. XS01</strain>
    </source>
</reference>
<name>A0A2Z7C954_9LAMI</name>
<protein>
    <submittedName>
        <fullName evidence="1">Uncharacterized protein</fullName>
    </submittedName>
</protein>
<sequence length="60" mass="6404">MELANKKCVPPQIDGVARPGVRLLSRSISVNNGSKSDEESVGCVSQGSYEEIQARGKKSI</sequence>
<keyword evidence="2" id="KW-1185">Reference proteome</keyword>
<dbReference type="Proteomes" id="UP000250235">
    <property type="component" value="Unassembled WGS sequence"/>
</dbReference>
<evidence type="ECO:0000313" key="1">
    <source>
        <dbReference type="EMBL" id="KZV43059.1"/>
    </source>
</evidence>